<dbReference type="AlphaFoldDB" id="A0A9W8I481"/>
<comment type="caution">
    <text evidence="1">The sequence shown here is derived from an EMBL/GenBank/DDBJ whole genome shotgun (WGS) entry which is preliminary data.</text>
</comment>
<gene>
    <name evidence="1" type="ORF">IWW36_005304</name>
</gene>
<dbReference type="OrthoDB" id="5584477at2759"/>
<name>A0A9W8I481_9FUNG</name>
<sequence length="189" mass="21789">MSICNLLGSPVDRTELDDWESLLYIICWLGIHGISKDDQQKYQAKIIAMRKKNPLYEIPLEKWEIGTFKQVATAKKSDLETVSDFEQAVLRYFKIGSGYDVLKALALLLYRFLFNNPKLSPAYHGVNKLLNAEVQITEEQMIAGEDTKTIVDPFEKRSEKRKEIVESLLKAMKIYKQKAEHVLYKADSL</sequence>
<reference evidence="1" key="1">
    <citation type="submission" date="2022-07" db="EMBL/GenBank/DDBJ databases">
        <title>Phylogenomic reconstructions and comparative analyses of Kickxellomycotina fungi.</title>
        <authorList>
            <person name="Reynolds N.K."/>
            <person name="Stajich J.E."/>
            <person name="Barry K."/>
            <person name="Grigoriev I.V."/>
            <person name="Crous P."/>
            <person name="Smith M.E."/>
        </authorList>
    </citation>
    <scope>NUCLEOTIDE SEQUENCE</scope>
    <source>
        <strain evidence="1">NRRL 1566</strain>
    </source>
</reference>
<organism evidence="1 2">
    <name type="scientific">Coemansia brasiliensis</name>
    <dbReference type="NCBI Taxonomy" id="2650707"/>
    <lineage>
        <taxon>Eukaryota</taxon>
        <taxon>Fungi</taxon>
        <taxon>Fungi incertae sedis</taxon>
        <taxon>Zoopagomycota</taxon>
        <taxon>Kickxellomycotina</taxon>
        <taxon>Kickxellomycetes</taxon>
        <taxon>Kickxellales</taxon>
        <taxon>Kickxellaceae</taxon>
        <taxon>Coemansia</taxon>
    </lineage>
</organism>
<protein>
    <submittedName>
        <fullName evidence="1">Uncharacterized protein</fullName>
    </submittedName>
</protein>
<proteinExistence type="predicted"/>
<dbReference type="EMBL" id="JANBUW010001180">
    <property type="protein sequence ID" value="KAJ2844122.1"/>
    <property type="molecule type" value="Genomic_DNA"/>
</dbReference>
<keyword evidence="2" id="KW-1185">Reference proteome</keyword>
<evidence type="ECO:0000313" key="1">
    <source>
        <dbReference type="EMBL" id="KAJ2844122.1"/>
    </source>
</evidence>
<evidence type="ECO:0000313" key="2">
    <source>
        <dbReference type="Proteomes" id="UP001139887"/>
    </source>
</evidence>
<accession>A0A9W8I481</accession>
<dbReference type="Proteomes" id="UP001139887">
    <property type="component" value="Unassembled WGS sequence"/>
</dbReference>